<keyword evidence="3" id="KW-1185">Reference proteome</keyword>
<dbReference type="EMBL" id="JACHNB010000001">
    <property type="protein sequence ID" value="MBB4740489.1"/>
    <property type="molecule type" value="Genomic_DNA"/>
</dbReference>
<reference evidence="2 3" key="1">
    <citation type="submission" date="2020-08" db="EMBL/GenBank/DDBJ databases">
        <title>Sequencing the genomes of 1000 actinobacteria strains.</title>
        <authorList>
            <person name="Klenk H.-P."/>
        </authorList>
    </citation>
    <scope>NUCLEOTIDE SEQUENCE [LARGE SCALE GENOMIC DNA]</scope>
    <source>
        <strain evidence="2 3">DSM 45809</strain>
    </source>
</reference>
<feature type="region of interest" description="Disordered" evidence="1">
    <location>
        <begin position="31"/>
        <end position="69"/>
    </location>
</feature>
<organism evidence="2 3">
    <name type="scientific">Actinoplanes octamycinicus</name>
    <dbReference type="NCBI Taxonomy" id="135948"/>
    <lineage>
        <taxon>Bacteria</taxon>
        <taxon>Bacillati</taxon>
        <taxon>Actinomycetota</taxon>
        <taxon>Actinomycetes</taxon>
        <taxon>Micromonosporales</taxon>
        <taxon>Micromonosporaceae</taxon>
        <taxon>Actinoplanes</taxon>
    </lineage>
</organism>
<feature type="compositionally biased region" description="Low complexity" evidence="1">
    <location>
        <begin position="37"/>
        <end position="60"/>
    </location>
</feature>
<name>A0A7W7GY73_9ACTN</name>
<sequence>MIAVIVLCIGGIAVIGNRIADSARDGARDFPYSLPSDYPTFDPDTTDPDAPGPDATEPTAESTGPVASGVPAKDIYDLNQVCDDNTYFPAAPKRSGKAPHPVVLLTKNNPTSVRFKNPVYYFDDEGTSDAAERTWASDDPANVQMVACLDRVTTGTKIRNCKYDEPKPSTAALYHANWRLRVYEVATRRQLLDKKLTGDETACPFSVLVGDDKKIYATTSDHSVVSALRKLVKQ</sequence>
<dbReference type="Proteomes" id="UP000546162">
    <property type="component" value="Unassembled WGS sequence"/>
</dbReference>
<accession>A0A7W7GY73</accession>
<evidence type="ECO:0000313" key="2">
    <source>
        <dbReference type="EMBL" id="MBB4740489.1"/>
    </source>
</evidence>
<proteinExistence type="predicted"/>
<gene>
    <name evidence="2" type="ORF">BJY16_003948</name>
</gene>
<evidence type="ECO:0000256" key="1">
    <source>
        <dbReference type="SAM" id="MobiDB-lite"/>
    </source>
</evidence>
<comment type="caution">
    <text evidence="2">The sequence shown here is derived from an EMBL/GenBank/DDBJ whole genome shotgun (WGS) entry which is preliminary data.</text>
</comment>
<evidence type="ECO:0000313" key="3">
    <source>
        <dbReference type="Proteomes" id="UP000546162"/>
    </source>
</evidence>
<dbReference type="RefSeq" id="WP_185041083.1">
    <property type="nucleotide sequence ID" value="NZ_BAABFG010000005.1"/>
</dbReference>
<protein>
    <submittedName>
        <fullName evidence="2">Uncharacterized protein</fullName>
    </submittedName>
</protein>
<dbReference type="AlphaFoldDB" id="A0A7W7GY73"/>